<evidence type="ECO:0000313" key="3">
    <source>
        <dbReference type="Proteomes" id="UP001449582"/>
    </source>
</evidence>
<sequence length="262" mass="31630">MYYEKKIYYLWKIFNGTTETQIFKSQHSARVMSFVNGSWQGQMIYHFMPQELKDYYALTSLYLHYHNDNNIPCSDEEYKKYFDKYRDKIDNYVEKFVNDYPKFFNPIFRTQPNIDFLFKKFIILKQDQGSNVTDIMLQNEMLYTDMVQISEYEDVIIEEIEKDITKHNEDFAKANEVVKTNRLQIAQAEDETELNNLHANLEQNQRKLVETLKKYNATLLANIKKLEEHSYVLLELYNKSQPASKSERFKFKIKKPWQKMVD</sequence>
<dbReference type="Proteomes" id="UP001449582">
    <property type="component" value="Unassembled WGS sequence"/>
</dbReference>
<evidence type="ECO:0000313" key="2">
    <source>
        <dbReference type="EMBL" id="GAA5414315.1"/>
    </source>
</evidence>
<name>A0ABP9U5J5_9BACT</name>
<dbReference type="EMBL" id="BAABQM010000001">
    <property type="protein sequence ID" value="GAA5414315.1"/>
    <property type="molecule type" value="Genomic_DNA"/>
</dbReference>
<accession>A0ABP9U5J5</accession>
<proteinExistence type="predicted"/>
<comment type="caution">
    <text evidence="2">The sequence shown here is derived from an EMBL/GenBank/DDBJ whole genome shotgun (WGS) entry which is preliminary data.</text>
</comment>
<organism evidence="2 3">
    <name type="scientific">Ureaplasma ceti</name>
    <dbReference type="NCBI Taxonomy" id="3119530"/>
    <lineage>
        <taxon>Bacteria</taxon>
        <taxon>Bacillati</taxon>
        <taxon>Mycoplasmatota</taxon>
        <taxon>Mycoplasmoidales</taxon>
        <taxon>Mycoplasmoidaceae</taxon>
        <taxon>Ureaplasma</taxon>
    </lineage>
</organism>
<keyword evidence="3" id="KW-1185">Reference proteome</keyword>
<gene>
    <name evidence="2" type="ORF">UREOM_0260</name>
</gene>
<keyword evidence="1" id="KW-0175">Coiled coil</keyword>
<evidence type="ECO:0000256" key="1">
    <source>
        <dbReference type="SAM" id="Coils"/>
    </source>
</evidence>
<feature type="coiled-coil region" evidence="1">
    <location>
        <begin position="157"/>
        <end position="229"/>
    </location>
</feature>
<reference evidence="2" key="1">
    <citation type="submission" date="2024-02" db="EMBL/GenBank/DDBJ databases">
        <title>Draft genome sequence of new strains in genus Ureaplasma.</title>
        <authorList>
            <person name="Nakajima Y."/>
            <person name="Segawa T."/>
        </authorList>
    </citation>
    <scope>NUCLEOTIDE SEQUENCE [LARGE SCALE GENOMIC DNA]</scope>
    <source>
        <strain evidence="2">OM1</strain>
    </source>
</reference>
<protein>
    <submittedName>
        <fullName evidence="2">Uncharacterized protein</fullName>
    </submittedName>
</protein>